<dbReference type="InterPro" id="IPR011990">
    <property type="entry name" value="TPR-like_helical_dom_sf"/>
</dbReference>
<sequence>MHTISLDSAMQLTGLSKRTLWRRVSFAPYPTRRESHAGSRTLIAIETIEADLPAPLEPGDDAIIAQADQGDAEAQNDVAMMLMEAERYDLAIHWLRLASEQEYPDAMHWLGRCYISGRGLDRDEAIGLDWIRRAAHKGHIISQRQVERLGHER</sequence>
<dbReference type="InterPro" id="IPR050767">
    <property type="entry name" value="Sel1_AlgK"/>
</dbReference>
<dbReference type="Proteomes" id="UP000199256">
    <property type="component" value="Unassembled WGS sequence"/>
</dbReference>
<dbReference type="Pfam" id="PF08238">
    <property type="entry name" value="Sel1"/>
    <property type="match status" value="2"/>
</dbReference>
<proteinExistence type="predicted"/>
<protein>
    <submittedName>
        <fullName evidence="1">Sel1 repeat-containing protein</fullName>
    </submittedName>
</protein>
<keyword evidence="2" id="KW-1185">Reference proteome</keyword>
<organism evidence="1 2">
    <name type="scientific">Ectothiorhodospira marina</name>
    <dbReference type="NCBI Taxonomy" id="1396821"/>
    <lineage>
        <taxon>Bacteria</taxon>
        <taxon>Pseudomonadati</taxon>
        <taxon>Pseudomonadota</taxon>
        <taxon>Gammaproteobacteria</taxon>
        <taxon>Chromatiales</taxon>
        <taxon>Ectothiorhodospiraceae</taxon>
        <taxon>Ectothiorhodospira</taxon>
    </lineage>
</organism>
<gene>
    <name evidence="1" type="ORF">SAMN05444515_1256</name>
</gene>
<dbReference type="RefSeq" id="WP_177169990.1">
    <property type="nucleotide sequence ID" value="NZ_FOAA01000025.1"/>
</dbReference>
<evidence type="ECO:0000313" key="2">
    <source>
        <dbReference type="Proteomes" id="UP000199256"/>
    </source>
</evidence>
<dbReference type="SUPFAM" id="SSF81901">
    <property type="entry name" value="HCP-like"/>
    <property type="match status" value="1"/>
</dbReference>
<accession>A0A1H7RPC9</accession>
<reference evidence="2" key="1">
    <citation type="submission" date="2016-10" db="EMBL/GenBank/DDBJ databases">
        <authorList>
            <person name="Varghese N."/>
            <person name="Submissions S."/>
        </authorList>
    </citation>
    <scope>NUCLEOTIDE SEQUENCE [LARGE SCALE GENOMIC DNA]</scope>
    <source>
        <strain evidence="2">DSM 241</strain>
    </source>
</reference>
<dbReference type="PANTHER" id="PTHR11102">
    <property type="entry name" value="SEL-1-LIKE PROTEIN"/>
    <property type="match status" value="1"/>
</dbReference>
<name>A0A1H7RPC9_9GAMM</name>
<dbReference type="AlphaFoldDB" id="A0A1H7RPC9"/>
<dbReference type="Gene3D" id="1.25.40.10">
    <property type="entry name" value="Tetratricopeptide repeat domain"/>
    <property type="match status" value="1"/>
</dbReference>
<dbReference type="PANTHER" id="PTHR11102:SF160">
    <property type="entry name" value="ERAD-ASSOCIATED E3 UBIQUITIN-PROTEIN LIGASE COMPONENT HRD3"/>
    <property type="match status" value="1"/>
</dbReference>
<dbReference type="InterPro" id="IPR006597">
    <property type="entry name" value="Sel1-like"/>
</dbReference>
<evidence type="ECO:0000313" key="1">
    <source>
        <dbReference type="EMBL" id="SEL61674.1"/>
    </source>
</evidence>
<dbReference type="SMART" id="SM00671">
    <property type="entry name" value="SEL1"/>
    <property type="match status" value="2"/>
</dbReference>
<dbReference type="EMBL" id="FOAA01000025">
    <property type="protein sequence ID" value="SEL61674.1"/>
    <property type="molecule type" value="Genomic_DNA"/>
</dbReference>
<dbReference type="STRING" id="1396821.SAMN05444515_1256"/>